<dbReference type="Proteomes" id="UP001322277">
    <property type="component" value="Chromosome 6"/>
</dbReference>
<dbReference type="RefSeq" id="XP_062781480.1">
    <property type="nucleotide sequence ID" value="XM_062925429.1"/>
</dbReference>
<protein>
    <submittedName>
        <fullName evidence="1">Sterile alpha motif/pointed domain superfamily</fullName>
    </submittedName>
</protein>
<dbReference type="GeneID" id="87945773"/>
<name>A0AAX4IMB0_9PEZI</name>
<dbReference type="Gene3D" id="1.10.150.50">
    <property type="entry name" value="Transcription Factor, Ets-1"/>
    <property type="match status" value="1"/>
</dbReference>
<sequence length="118" mass="13041">MAQQLEHISAELGIPQYLGICFEQGIDTWEAIVATLESDLDALGVKSGYRRELQRRINNFRGLAPDTSLVSPSRTTAWGPMLEAKRPESTLLGLRTDLFLPNASVANTQRVVLTKSMP</sequence>
<accession>A0AAX4IMB0</accession>
<dbReference type="EMBL" id="CP137310">
    <property type="protein sequence ID" value="WQF84256.1"/>
    <property type="molecule type" value="Genomic_DNA"/>
</dbReference>
<keyword evidence="2" id="KW-1185">Reference proteome</keyword>
<gene>
    <name evidence="1" type="ORF">CDEST_09270</name>
</gene>
<dbReference type="InterPro" id="IPR013761">
    <property type="entry name" value="SAM/pointed_sf"/>
</dbReference>
<evidence type="ECO:0000313" key="1">
    <source>
        <dbReference type="EMBL" id="WQF84256.1"/>
    </source>
</evidence>
<proteinExistence type="predicted"/>
<dbReference type="SUPFAM" id="SSF47769">
    <property type="entry name" value="SAM/Pointed domain"/>
    <property type="match status" value="1"/>
</dbReference>
<dbReference type="AlphaFoldDB" id="A0AAX4IMB0"/>
<evidence type="ECO:0000313" key="2">
    <source>
        <dbReference type="Proteomes" id="UP001322277"/>
    </source>
</evidence>
<reference evidence="2" key="1">
    <citation type="journal article" date="2023" name="bioRxiv">
        <title>Complete genome of the Medicago anthracnose fungus, Colletotrichum destructivum, reveals a mini-chromosome-like region within a core chromosome.</title>
        <authorList>
            <person name="Lapalu N."/>
            <person name="Simon A."/>
            <person name="Lu A."/>
            <person name="Plaumann P.-L."/>
            <person name="Amselem J."/>
            <person name="Pigne S."/>
            <person name="Auger A."/>
            <person name="Koch C."/>
            <person name="Dallery J.-F."/>
            <person name="O'Connell R.J."/>
        </authorList>
    </citation>
    <scope>NUCLEOTIDE SEQUENCE [LARGE SCALE GENOMIC DNA]</scope>
    <source>
        <strain evidence="2">CBS 520.97</strain>
    </source>
</reference>
<organism evidence="1 2">
    <name type="scientific">Colletotrichum destructivum</name>
    <dbReference type="NCBI Taxonomy" id="34406"/>
    <lineage>
        <taxon>Eukaryota</taxon>
        <taxon>Fungi</taxon>
        <taxon>Dikarya</taxon>
        <taxon>Ascomycota</taxon>
        <taxon>Pezizomycotina</taxon>
        <taxon>Sordariomycetes</taxon>
        <taxon>Hypocreomycetidae</taxon>
        <taxon>Glomerellales</taxon>
        <taxon>Glomerellaceae</taxon>
        <taxon>Colletotrichum</taxon>
        <taxon>Colletotrichum destructivum species complex</taxon>
    </lineage>
</organism>
<dbReference type="KEGG" id="cdet:87945773"/>